<dbReference type="EMBL" id="VTFR01000013">
    <property type="protein sequence ID" value="TYT29591.1"/>
    <property type="molecule type" value="Genomic_DNA"/>
</dbReference>
<evidence type="ECO:0000313" key="2">
    <source>
        <dbReference type="Proteomes" id="UP000323910"/>
    </source>
</evidence>
<sequence length="87" mass="10392">MDITFLGNREEYEKWYMQILSSGDDAEYPSLLNSHEIEAAIAENLPASFPCMAYRQKSEFNYLDEEIVYVYEEEFSQWMDRMGKVKR</sequence>
<keyword evidence="2" id="KW-1185">Reference proteome</keyword>
<dbReference type="Proteomes" id="UP000323910">
    <property type="component" value="Unassembled WGS sequence"/>
</dbReference>
<evidence type="ECO:0000313" key="1">
    <source>
        <dbReference type="EMBL" id="TYT29591.1"/>
    </source>
</evidence>
<proteinExistence type="predicted"/>
<accession>A0ABY3NXD2</accession>
<gene>
    <name evidence="1" type="ORF">FZO59_20350</name>
</gene>
<reference evidence="1 2" key="1">
    <citation type="submission" date="2019-08" db="EMBL/GenBank/DDBJ databases">
        <title>The draft genome of Lelliottia nimipressuralis strain CICC 24156.</title>
        <authorList>
            <person name="Wu W."/>
            <person name="Feng Y."/>
            <person name="Zong Z."/>
        </authorList>
    </citation>
    <scope>NUCLEOTIDE SEQUENCE [LARGE SCALE GENOMIC DNA]</scope>
    <source>
        <strain evidence="1 2">CICC 24156</strain>
    </source>
</reference>
<protein>
    <submittedName>
        <fullName evidence="1">Uncharacterized protein</fullName>
    </submittedName>
</protein>
<comment type="caution">
    <text evidence="1">The sequence shown here is derived from an EMBL/GenBank/DDBJ whole genome shotgun (WGS) entry which is preliminary data.</text>
</comment>
<organism evidence="1 2">
    <name type="scientific">Lelliottia nimipressuralis</name>
    <dbReference type="NCBI Taxonomy" id="69220"/>
    <lineage>
        <taxon>Bacteria</taxon>
        <taxon>Pseudomonadati</taxon>
        <taxon>Pseudomonadota</taxon>
        <taxon>Gammaproteobacteria</taxon>
        <taxon>Enterobacterales</taxon>
        <taxon>Enterobacteriaceae</taxon>
        <taxon>Lelliottia</taxon>
    </lineage>
</organism>
<name>A0ABY3NXD2_9ENTR</name>
<dbReference type="RefSeq" id="WP_100777085.1">
    <property type="nucleotide sequence ID" value="NZ_SDDX01000010.1"/>
</dbReference>